<dbReference type="EMBL" id="CAJOBA010006862">
    <property type="protein sequence ID" value="CAF3785486.1"/>
    <property type="molecule type" value="Genomic_DNA"/>
</dbReference>
<proteinExistence type="predicted"/>
<dbReference type="AlphaFoldDB" id="A0A814A0L6"/>
<feature type="signal peptide" evidence="2">
    <location>
        <begin position="1"/>
        <end position="22"/>
    </location>
</feature>
<dbReference type="Proteomes" id="UP000682733">
    <property type="component" value="Unassembled WGS sequence"/>
</dbReference>
<feature type="compositionally biased region" description="Polar residues" evidence="1">
    <location>
        <begin position="59"/>
        <end position="74"/>
    </location>
</feature>
<keyword evidence="2" id="KW-0732">Signal</keyword>
<evidence type="ECO:0000256" key="2">
    <source>
        <dbReference type="SAM" id="SignalP"/>
    </source>
</evidence>
<feature type="region of interest" description="Disordered" evidence="1">
    <location>
        <begin position="59"/>
        <end position="153"/>
    </location>
</feature>
<dbReference type="Proteomes" id="UP000663829">
    <property type="component" value="Unassembled WGS sequence"/>
</dbReference>
<keyword evidence="7" id="KW-1185">Reference proteome</keyword>
<dbReference type="EMBL" id="CAJNOQ010001624">
    <property type="protein sequence ID" value="CAF0907858.1"/>
    <property type="molecule type" value="Genomic_DNA"/>
</dbReference>
<evidence type="ECO:0000313" key="7">
    <source>
        <dbReference type="Proteomes" id="UP000663829"/>
    </source>
</evidence>
<evidence type="ECO:0000313" key="3">
    <source>
        <dbReference type="EMBL" id="CAF0907858.1"/>
    </source>
</evidence>
<name>A0A814A0L6_9BILA</name>
<dbReference type="Proteomes" id="UP000677228">
    <property type="component" value="Unassembled WGS sequence"/>
</dbReference>
<reference evidence="3" key="1">
    <citation type="submission" date="2021-02" db="EMBL/GenBank/DDBJ databases">
        <authorList>
            <person name="Nowell W R."/>
        </authorList>
    </citation>
    <scope>NUCLEOTIDE SEQUENCE</scope>
</reference>
<evidence type="ECO:0000313" key="4">
    <source>
        <dbReference type="EMBL" id="CAF1016414.1"/>
    </source>
</evidence>
<evidence type="ECO:0000256" key="1">
    <source>
        <dbReference type="SAM" id="MobiDB-lite"/>
    </source>
</evidence>
<accession>A0A814A0L6</accession>
<evidence type="ECO:0000313" key="6">
    <source>
        <dbReference type="EMBL" id="CAF3785486.1"/>
    </source>
</evidence>
<dbReference type="EMBL" id="CAJNOK010006853">
    <property type="protein sequence ID" value="CAF1016414.1"/>
    <property type="molecule type" value="Genomic_DNA"/>
</dbReference>
<protein>
    <submittedName>
        <fullName evidence="3">Uncharacterized protein</fullName>
    </submittedName>
</protein>
<gene>
    <name evidence="3" type="ORF">GPM918_LOCUS8986</name>
    <name evidence="4" type="ORF">OVA965_LOCUS15304</name>
    <name evidence="5" type="ORF">SRO942_LOCUS8987</name>
    <name evidence="6" type="ORF">TMI583_LOCUS15310</name>
</gene>
<dbReference type="EMBL" id="CAJOBC010001624">
    <property type="protein sequence ID" value="CAF3689439.1"/>
    <property type="molecule type" value="Genomic_DNA"/>
</dbReference>
<dbReference type="Proteomes" id="UP000681722">
    <property type="component" value="Unassembled WGS sequence"/>
</dbReference>
<feature type="chain" id="PRO_5036223755" evidence="2">
    <location>
        <begin position="23"/>
        <end position="177"/>
    </location>
</feature>
<comment type="caution">
    <text evidence="3">The sequence shown here is derived from an EMBL/GenBank/DDBJ whole genome shotgun (WGS) entry which is preliminary data.</text>
</comment>
<evidence type="ECO:0000313" key="5">
    <source>
        <dbReference type="EMBL" id="CAF3689439.1"/>
    </source>
</evidence>
<sequence length="177" mass="19743">MQHLIYSTCLVIAVIQCYRVTSAPMMPIHEPMIPIHEPMHEVNGTEPEVLHSMLNVDSNHSMTEGNWTDSNSHKNQPRPPSMGNSGMKKPSPSLQGIGQPRGPPSENRFGSFDPTEEIGGEQHKNGNQRFGENRPENSGDDNAEADEPSKSKSVEVLVKVVVDGQQDKKRMQFQRPY</sequence>
<organism evidence="3 7">
    <name type="scientific">Didymodactylos carnosus</name>
    <dbReference type="NCBI Taxonomy" id="1234261"/>
    <lineage>
        <taxon>Eukaryota</taxon>
        <taxon>Metazoa</taxon>
        <taxon>Spiralia</taxon>
        <taxon>Gnathifera</taxon>
        <taxon>Rotifera</taxon>
        <taxon>Eurotatoria</taxon>
        <taxon>Bdelloidea</taxon>
        <taxon>Philodinida</taxon>
        <taxon>Philodinidae</taxon>
        <taxon>Didymodactylos</taxon>
    </lineage>
</organism>